<accession>A0A926VKS0</accession>
<gene>
    <name evidence="2" type="ORF">H6G03_26470</name>
</gene>
<proteinExistence type="predicted"/>
<dbReference type="SUPFAM" id="SSF48498">
    <property type="entry name" value="Tetracyclin repressor-like, C-terminal domain"/>
    <property type="match status" value="1"/>
</dbReference>
<reference evidence="2" key="2">
    <citation type="submission" date="2020-08" db="EMBL/GenBank/DDBJ databases">
        <authorList>
            <person name="Chen M."/>
            <person name="Teng W."/>
            <person name="Zhao L."/>
            <person name="Hu C."/>
            <person name="Zhou Y."/>
            <person name="Han B."/>
            <person name="Song L."/>
            <person name="Shu W."/>
        </authorList>
    </citation>
    <scope>NUCLEOTIDE SEQUENCE</scope>
    <source>
        <strain evidence="2">FACHB-1375</strain>
    </source>
</reference>
<comment type="caution">
    <text evidence="2">The sequence shown here is derived from an EMBL/GenBank/DDBJ whole genome shotgun (WGS) entry which is preliminary data.</text>
</comment>
<dbReference type="Pfam" id="PF17938">
    <property type="entry name" value="TetR_C_29"/>
    <property type="match status" value="1"/>
</dbReference>
<sequence>MTGILEQGVELGIFRKIDVGMTALQIIGICTFYANSYENMKHLELEQDFFSQAAIERYSDASVQLVLSGVREK</sequence>
<dbReference type="EMBL" id="JACJPW010000087">
    <property type="protein sequence ID" value="MBD2184572.1"/>
    <property type="molecule type" value="Genomic_DNA"/>
</dbReference>
<evidence type="ECO:0000313" key="3">
    <source>
        <dbReference type="Proteomes" id="UP000641646"/>
    </source>
</evidence>
<dbReference type="Proteomes" id="UP000641646">
    <property type="component" value="Unassembled WGS sequence"/>
</dbReference>
<reference evidence="2" key="1">
    <citation type="journal article" date="2015" name="ISME J.">
        <title>Draft Genome Sequence of Streptomyces incarnatus NRRL8089, which Produces the Nucleoside Antibiotic Sinefungin.</title>
        <authorList>
            <person name="Oshima K."/>
            <person name="Hattori M."/>
            <person name="Shimizu H."/>
            <person name="Fukuda K."/>
            <person name="Nemoto M."/>
            <person name="Inagaki K."/>
            <person name="Tamura T."/>
        </authorList>
    </citation>
    <scope>NUCLEOTIDE SEQUENCE</scope>
    <source>
        <strain evidence="2">FACHB-1375</strain>
    </source>
</reference>
<evidence type="ECO:0000259" key="1">
    <source>
        <dbReference type="Pfam" id="PF17938"/>
    </source>
</evidence>
<protein>
    <recommendedName>
        <fullName evidence="1">HTH-type transcriptional repressor NicS C-terminal domain-containing protein</fullName>
    </recommendedName>
</protein>
<dbReference type="InterPro" id="IPR041474">
    <property type="entry name" value="NicS_C"/>
</dbReference>
<evidence type="ECO:0000313" key="2">
    <source>
        <dbReference type="EMBL" id="MBD2184572.1"/>
    </source>
</evidence>
<keyword evidence="3" id="KW-1185">Reference proteome</keyword>
<organism evidence="2 3">
    <name type="scientific">Aerosakkonema funiforme FACHB-1375</name>
    <dbReference type="NCBI Taxonomy" id="2949571"/>
    <lineage>
        <taxon>Bacteria</taxon>
        <taxon>Bacillati</taxon>
        <taxon>Cyanobacteriota</taxon>
        <taxon>Cyanophyceae</taxon>
        <taxon>Oscillatoriophycideae</taxon>
        <taxon>Aerosakkonematales</taxon>
        <taxon>Aerosakkonemataceae</taxon>
        <taxon>Aerosakkonema</taxon>
    </lineage>
</organism>
<dbReference type="InterPro" id="IPR036271">
    <property type="entry name" value="Tet_transcr_reg_TetR-rel_C_sf"/>
</dbReference>
<dbReference type="Gene3D" id="1.10.357.10">
    <property type="entry name" value="Tetracycline Repressor, domain 2"/>
    <property type="match status" value="1"/>
</dbReference>
<name>A0A926VKS0_9CYAN</name>
<dbReference type="AlphaFoldDB" id="A0A926VKS0"/>
<feature type="domain" description="HTH-type transcriptional repressor NicS C-terminal" evidence="1">
    <location>
        <begin position="2"/>
        <end position="66"/>
    </location>
</feature>